<reference evidence="1" key="1">
    <citation type="submission" date="2022-03" db="EMBL/GenBank/DDBJ databases">
        <authorList>
            <person name="Tunstrom K."/>
        </authorList>
    </citation>
    <scope>NUCLEOTIDE SEQUENCE</scope>
</reference>
<dbReference type="AlphaFoldDB" id="A0AAU9URW8"/>
<name>A0AAU9URW8_EUPED</name>
<gene>
    <name evidence="1" type="ORF">EEDITHA_LOCUS15648</name>
</gene>
<sequence>MSCHSNPDIIDCSSESCDSNVILQLEEPGKACIAINDDVLIREHVNENIQYYLAQIESIEELYYTCYLPSTEKNMVEDLPKPIIKTPPIQLIETQSN</sequence>
<organism evidence="1 2">
    <name type="scientific">Euphydryas editha</name>
    <name type="common">Edith's checkerspot</name>
    <dbReference type="NCBI Taxonomy" id="104508"/>
    <lineage>
        <taxon>Eukaryota</taxon>
        <taxon>Metazoa</taxon>
        <taxon>Ecdysozoa</taxon>
        <taxon>Arthropoda</taxon>
        <taxon>Hexapoda</taxon>
        <taxon>Insecta</taxon>
        <taxon>Pterygota</taxon>
        <taxon>Neoptera</taxon>
        <taxon>Endopterygota</taxon>
        <taxon>Lepidoptera</taxon>
        <taxon>Glossata</taxon>
        <taxon>Ditrysia</taxon>
        <taxon>Papilionoidea</taxon>
        <taxon>Nymphalidae</taxon>
        <taxon>Nymphalinae</taxon>
        <taxon>Euphydryas</taxon>
    </lineage>
</organism>
<protein>
    <submittedName>
        <fullName evidence="1">Uncharacterized protein</fullName>
    </submittedName>
</protein>
<comment type="caution">
    <text evidence="1">The sequence shown here is derived from an EMBL/GenBank/DDBJ whole genome shotgun (WGS) entry which is preliminary data.</text>
</comment>
<keyword evidence="2" id="KW-1185">Reference proteome</keyword>
<evidence type="ECO:0000313" key="2">
    <source>
        <dbReference type="Proteomes" id="UP001153954"/>
    </source>
</evidence>
<evidence type="ECO:0000313" key="1">
    <source>
        <dbReference type="EMBL" id="CAH2100832.1"/>
    </source>
</evidence>
<dbReference type="EMBL" id="CAKOGL010000023">
    <property type="protein sequence ID" value="CAH2100832.1"/>
    <property type="molecule type" value="Genomic_DNA"/>
</dbReference>
<proteinExistence type="predicted"/>
<dbReference type="Proteomes" id="UP001153954">
    <property type="component" value="Unassembled WGS sequence"/>
</dbReference>
<accession>A0AAU9URW8</accession>